<dbReference type="Proteomes" id="UP000799771">
    <property type="component" value="Unassembled WGS sequence"/>
</dbReference>
<accession>A0A6A6AQ27</accession>
<keyword evidence="1" id="KW-0862">Zinc</keyword>
<reference evidence="4" key="1">
    <citation type="journal article" date="2020" name="Stud. Mycol.">
        <title>101 Dothideomycetes genomes: a test case for predicting lifestyles and emergence of pathogens.</title>
        <authorList>
            <person name="Haridas S."/>
            <person name="Albert R."/>
            <person name="Binder M."/>
            <person name="Bloem J."/>
            <person name="Labutti K."/>
            <person name="Salamov A."/>
            <person name="Andreopoulos B."/>
            <person name="Baker S."/>
            <person name="Barry K."/>
            <person name="Bills G."/>
            <person name="Bluhm B."/>
            <person name="Cannon C."/>
            <person name="Castanera R."/>
            <person name="Culley D."/>
            <person name="Daum C."/>
            <person name="Ezra D."/>
            <person name="Gonzalez J."/>
            <person name="Henrissat B."/>
            <person name="Kuo A."/>
            <person name="Liang C."/>
            <person name="Lipzen A."/>
            <person name="Lutzoni F."/>
            <person name="Magnuson J."/>
            <person name="Mondo S."/>
            <person name="Nolan M."/>
            <person name="Ohm R."/>
            <person name="Pangilinan J."/>
            <person name="Park H.-J."/>
            <person name="Ramirez L."/>
            <person name="Alfaro M."/>
            <person name="Sun H."/>
            <person name="Tritt A."/>
            <person name="Yoshinaga Y."/>
            <person name="Zwiers L.-H."/>
            <person name="Turgeon B."/>
            <person name="Goodwin S."/>
            <person name="Spatafora J."/>
            <person name="Crous P."/>
            <person name="Grigoriev I."/>
        </authorList>
    </citation>
    <scope>NUCLEOTIDE SEQUENCE</scope>
    <source>
        <strain evidence="4">CBS 119687</strain>
    </source>
</reference>
<dbReference type="GeneID" id="54403711"/>
<dbReference type="Gene3D" id="3.30.160.60">
    <property type="entry name" value="Classic Zinc Finger"/>
    <property type="match status" value="1"/>
</dbReference>
<evidence type="ECO:0000256" key="2">
    <source>
        <dbReference type="SAM" id="MobiDB-lite"/>
    </source>
</evidence>
<evidence type="ECO:0000256" key="1">
    <source>
        <dbReference type="PROSITE-ProRule" id="PRU00042"/>
    </source>
</evidence>
<dbReference type="RefSeq" id="XP_033527441.1">
    <property type="nucleotide sequence ID" value="XM_033663279.1"/>
</dbReference>
<protein>
    <recommendedName>
        <fullName evidence="3">C2H2-type domain-containing protein</fullName>
    </recommendedName>
</protein>
<dbReference type="PROSITE" id="PS00028">
    <property type="entry name" value="ZINC_FINGER_C2H2_1"/>
    <property type="match status" value="1"/>
</dbReference>
<keyword evidence="5" id="KW-1185">Reference proteome</keyword>
<dbReference type="PROSITE" id="PS50157">
    <property type="entry name" value="ZINC_FINGER_C2H2_2"/>
    <property type="match status" value="1"/>
</dbReference>
<organism evidence="4 5">
    <name type="scientific">Dothidotthia symphoricarpi CBS 119687</name>
    <dbReference type="NCBI Taxonomy" id="1392245"/>
    <lineage>
        <taxon>Eukaryota</taxon>
        <taxon>Fungi</taxon>
        <taxon>Dikarya</taxon>
        <taxon>Ascomycota</taxon>
        <taxon>Pezizomycotina</taxon>
        <taxon>Dothideomycetes</taxon>
        <taxon>Pleosporomycetidae</taxon>
        <taxon>Pleosporales</taxon>
        <taxon>Dothidotthiaceae</taxon>
        <taxon>Dothidotthia</taxon>
    </lineage>
</organism>
<dbReference type="InterPro" id="IPR013087">
    <property type="entry name" value="Znf_C2H2_type"/>
</dbReference>
<evidence type="ECO:0000259" key="3">
    <source>
        <dbReference type="PROSITE" id="PS50157"/>
    </source>
</evidence>
<name>A0A6A6AQ27_9PLEO</name>
<dbReference type="EMBL" id="ML977500">
    <property type="protein sequence ID" value="KAF2133054.1"/>
    <property type="molecule type" value="Genomic_DNA"/>
</dbReference>
<gene>
    <name evidence="4" type="ORF">P153DRAFT_283779</name>
</gene>
<proteinExistence type="predicted"/>
<keyword evidence="1" id="KW-0863">Zinc-finger</keyword>
<feature type="domain" description="C2H2-type" evidence="3">
    <location>
        <begin position="47"/>
        <end position="75"/>
    </location>
</feature>
<sequence>ERRKTRPCPYCPEKKYTGEYAHRNWMRHMENKHNPSTSADGLPMLPCRCPGCGRSFQRTDARLVHERRSHPELNTPPAMKRTKSNSP</sequence>
<evidence type="ECO:0000313" key="4">
    <source>
        <dbReference type="EMBL" id="KAF2133054.1"/>
    </source>
</evidence>
<dbReference type="AlphaFoldDB" id="A0A6A6AQ27"/>
<feature type="region of interest" description="Disordered" evidence="2">
    <location>
        <begin position="63"/>
        <end position="87"/>
    </location>
</feature>
<keyword evidence="1" id="KW-0479">Metal-binding</keyword>
<dbReference type="GO" id="GO:0008270">
    <property type="term" value="F:zinc ion binding"/>
    <property type="evidence" value="ECO:0007669"/>
    <property type="project" value="UniProtKB-KW"/>
</dbReference>
<dbReference type="OrthoDB" id="3940153at2759"/>
<feature type="non-terminal residue" evidence="4">
    <location>
        <position position="1"/>
    </location>
</feature>
<evidence type="ECO:0000313" key="5">
    <source>
        <dbReference type="Proteomes" id="UP000799771"/>
    </source>
</evidence>